<sequence>MVVRYLREKILSLLFTNRILTIRVLKSSLFFGLLGSLFGCELQKRE</sequence>
<evidence type="ECO:0000313" key="1">
    <source>
        <dbReference type="EMBL" id="MBX49286.1"/>
    </source>
</evidence>
<organism evidence="1">
    <name type="scientific">Rhizophora mucronata</name>
    <name type="common">Asiatic mangrove</name>
    <dbReference type="NCBI Taxonomy" id="61149"/>
    <lineage>
        <taxon>Eukaryota</taxon>
        <taxon>Viridiplantae</taxon>
        <taxon>Streptophyta</taxon>
        <taxon>Embryophyta</taxon>
        <taxon>Tracheophyta</taxon>
        <taxon>Spermatophyta</taxon>
        <taxon>Magnoliopsida</taxon>
        <taxon>eudicotyledons</taxon>
        <taxon>Gunneridae</taxon>
        <taxon>Pentapetalae</taxon>
        <taxon>rosids</taxon>
        <taxon>fabids</taxon>
        <taxon>Malpighiales</taxon>
        <taxon>Rhizophoraceae</taxon>
        <taxon>Rhizophora</taxon>
    </lineage>
</organism>
<accession>A0A2P2P3C7</accession>
<name>A0A2P2P3C7_RHIMU</name>
<dbReference type="AlphaFoldDB" id="A0A2P2P3C7"/>
<reference evidence="1" key="1">
    <citation type="submission" date="2018-02" db="EMBL/GenBank/DDBJ databases">
        <title>Rhizophora mucronata_Transcriptome.</title>
        <authorList>
            <person name="Meera S.P."/>
            <person name="Sreeshan A."/>
            <person name="Augustine A."/>
        </authorList>
    </citation>
    <scope>NUCLEOTIDE SEQUENCE</scope>
    <source>
        <tissue evidence="1">Leaf</tissue>
    </source>
</reference>
<dbReference type="EMBL" id="GGEC01068802">
    <property type="protein sequence ID" value="MBX49286.1"/>
    <property type="molecule type" value="Transcribed_RNA"/>
</dbReference>
<proteinExistence type="predicted"/>
<protein>
    <submittedName>
        <fullName evidence="1">Uncharacterized protein</fullName>
    </submittedName>
</protein>